<keyword evidence="1 3" id="KW-0238">DNA-binding</keyword>
<protein>
    <submittedName>
        <fullName evidence="3">DNA-binding transcriptional MerR regulator</fullName>
    </submittedName>
    <submittedName>
        <fullName evidence="4">MerR family regulatory protein</fullName>
    </submittedName>
</protein>
<dbReference type="Gene3D" id="1.10.1660.10">
    <property type="match status" value="1"/>
</dbReference>
<evidence type="ECO:0000313" key="5">
    <source>
        <dbReference type="Proteomes" id="UP000199052"/>
    </source>
</evidence>
<dbReference type="EMBL" id="FOOI01000010">
    <property type="protein sequence ID" value="SFG95225.1"/>
    <property type="molecule type" value="Genomic_DNA"/>
</dbReference>
<sequence>MSGAASARSGSFSIGEVLARLRPEFQDVTISKIRFLEAEGLIEPERAPSGYRKFGHEDIERLRFVLTAQRDHYLPLRVIKEHLAALDAGLPPPNLPAGDGRVQPAPRIVDDEGTVRPSAFRPSRSDVRWNRREVIELAGIEPELFEQLESYGLVTARHGRDQFDEDALAIAKVAGELAGFGLEPRHLRAFRTAADRQVGLIEQVTAPLVRHRAADSRARAEERTRELAALSVHLHALLVKAGLHG</sequence>
<dbReference type="Proteomes" id="UP000199052">
    <property type="component" value="Unassembled WGS sequence"/>
</dbReference>
<dbReference type="PANTHER" id="PTHR30204">
    <property type="entry name" value="REDOX-CYCLING DRUG-SENSING TRANSCRIPTIONAL ACTIVATOR SOXR"/>
    <property type="match status" value="1"/>
</dbReference>
<dbReference type="Proteomes" id="UP000533017">
    <property type="component" value="Unassembled WGS sequence"/>
</dbReference>
<accession>A0A1I2W1B7</accession>
<proteinExistence type="predicted"/>
<dbReference type="SUPFAM" id="SSF46955">
    <property type="entry name" value="Putative DNA-binding domain"/>
    <property type="match status" value="1"/>
</dbReference>
<organism evidence="4 5">
    <name type="scientific">Actinopolymorpha cephalotaxi</name>
    <dbReference type="NCBI Taxonomy" id="504797"/>
    <lineage>
        <taxon>Bacteria</taxon>
        <taxon>Bacillati</taxon>
        <taxon>Actinomycetota</taxon>
        <taxon>Actinomycetes</taxon>
        <taxon>Propionibacteriales</taxon>
        <taxon>Actinopolymorphaceae</taxon>
        <taxon>Actinopolymorpha</taxon>
    </lineage>
</organism>
<dbReference type="SMART" id="SM00422">
    <property type="entry name" value="HTH_MERR"/>
    <property type="match status" value="1"/>
</dbReference>
<dbReference type="STRING" id="504797.SAMN05421678_11045"/>
<dbReference type="AlphaFoldDB" id="A0A1I2W1B7"/>
<dbReference type="InterPro" id="IPR009061">
    <property type="entry name" value="DNA-bd_dom_put_sf"/>
</dbReference>
<dbReference type="EMBL" id="JACBZA010000001">
    <property type="protein sequence ID" value="NYH82800.1"/>
    <property type="molecule type" value="Genomic_DNA"/>
</dbReference>
<dbReference type="PANTHER" id="PTHR30204:SF89">
    <property type="entry name" value="HTH MERR-TYPE DOMAIN-CONTAINING PROTEIN"/>
    <property type="match status" value="1"/>
</dbReference>
<dbReference type="GO" id="GO:0003677">
    <property type="term" value="F:DNA binding"/>
    <property type="evidence" value="ECO:0007669"/>
    <property type="project" value="UniProtKB-KW"/>
</dbReference>
<feature type="domain" description="HTH merR-type" evidence="2">
    <location>
        <begin position="27"/>
        <end position="85"/>
    </location>
</feature>
<evidence type="ECO:0000313" key="4">
    <source>
        <dbReference type="EMBL" id="SFG95225.1"/>
    </source>
</evidence>
<dbReference type="GO" id="GO:0003700">
    <property type="term" value="F:DNA-binding transcription factor activity"/>
    <property type="evidence" value="ECO:0007669"/>
    <property type="project" value="InterPro"/>
</dbReference>
<dbReference type="InterPro" id="IPR047057">
    <property type="entry name" value="MerR_fam"/>
</dbReference>
<reference evidence="4 5" key="1">
    <citation type="submission" date="2016-10" db="EMBL/GenBank/DDBJ databases">
        <authorList>
            <person name="de Groot N.N."/>
        </authorList>
    </citation>
    <scope>NUCLEOTIDE SEQUENCE [LARGE SCALE GENOMIC DNA]</scope>
    <source>
        <strain evidence="4 5">CPCC 202808</strain>
    </source>
</reference>
<gene>
    <name evidence="3" type="ORF">FHR37_001651</name>
    <name evidence="4" type="ORF">SAMN05421678_11045</name>
</gene>
<keyword evidence="6" id="KW-1185">Reference proteome</keyword>
<dbReference type="RefSeq" id="WP_092884707.1">
    <property type="nucleotide sequence ID" value="NZ_FOOI01000010.1"/>
</dbReference>
<evidence type="ECO:0000259" key="2">
    <source>
        <dbReference type="PROSITE" id="PS50937"/>
    </source>
</evidence>
<reference evidence="3 6" key="2">
    <citation type="submission" date="2020-07" db="EMBL/GenBank/DDBJ databases">
        <title>Sequencing the genomes of 1000 actinobacteria strains.</title>
        <authorList>
            <person name="Klenk H.-P."/>
        </authorList>
    </citation>
    <scope>NUCLEOTIDE SEQUENCE [LARGE SCALE GENOMIC DNA]</scope>
    <source>
        <strain evidence="3 6">DSM 45117</strain>
    </source>
</reference>
<dbReference type="InterPro" id="IPR000551">
    <property type="entry name" value="MerR-type_HTH_dom"/>
</dbReference>
<evidence type="ECO:0000313" key="6">
    <source>
        <dbReference type="Proteomes" id="UP000533017"/>
    </source>
</evidence>
<name>A0A1I2W1B7_9ACTN</name>
<dbReference type="CDD" id="cd00592">
    <property type="entry name" value="HTH_MerR-like"/>
    <property type="match status" value="1"/>
</dbReference>
<dbReference type="Pfam" id="PF13411">
    <property type="entry name" value="MerR_1"/>
    <property type="match status" value="1"/>
</dbReference>
<dbReference type="PROSITE" id="PS50937">
    <property type="entry name" value="HTH_MERR_2"/>
    <property type="match status" value="1"/>
</dbReference>
<dbReference type="OrthoDB" id="3191171at2"/>
<evidence type="ECO:0000256" key="1">
    <source>
        <dbReference type="ARBA" id="ARBA00023125"/>
    </source>
</evidence>
<evidence type="ECO:0000313" key="3">
    <source>
        <dbReference type="EMBL" id="NYH82800.1"/>
    </source>
</evidence>